<name>A0ABD2YDV2_9GENT</name>
<evidence type="ECO:0000313" key="1">
    <source>
        <dbReference type="EMBL" id="KAL3505588.1"/>
    </source>
</evidence>
<evidence type="ECO:0000313" key="2">
    <source>
        <dbReference type="Proteomes" id="UP001630127"/>
    </source>
</evidence>
<dbReference type="AlphaFoldDB" id="A0ABD2YDV2"/>
<dbReference type="Gene3D" id="3.30.70.100">
    <property type="match status" value="1"/>
</dbReference>
<protein>
    <submittedName>
        <fullName evidence="1">Uncharacterized protein</fullName>
    </submittedName>
</protein>
<dbReference type="SUPFAM" id="SSF54909">
    <property type="entry name" value="Dimeric alpha+beta barrel"/>
    <property type="match status" value="1"/>
</dbReference>
<comment type="caution">
    <text evidence="1">The sequence shown here is derived from an EMBL/GenBank/DDBJ whole genome shotgun (WGS) entry which is preliminary data.</text>
</comment>
<gene>
    <name evidence="1" type="ORF">ACH5RR_030970</name>
</gene>
<dbReference type="InterPro" id="IPR011008">
    <property type="entry name" value="Dimeric_a/b-barrel"/>
</dbReference>
<dbReference type="EMBL" id="JBJUIK010000013">
    <property type="protein sequence ID" value="KAL3505588.1"/>
    <property type="molecule type" value="Genomic_DNA"/>
</dbReference>
<proteinExistence type="predicted"/>
<dbReference type="Proteomes" id="UP001630127">
    <property type="component" value="Unassembled WGS sequence"/>
</dbReference>
<sequence length="78" mass="8597">MEEAASKGGFEVKQVVVAKFNDGVSEEQIEQITKVFANLLNLIPSIKAFRCFALFIADNLNYCALCYCNVVSEITSAE</sequence>
<keyword evidence="2" id="KW-1185">Reference proteome</keyword>
<reference evidence="1 2" key="1">
    <citation type="submission" date="2024-11" db="EMBL/GenBank/DDBJ databases">
        <title>A near-complete genome assembly of Cinchona calisaya.</title>
        <authorList>
            <person name="Lian D.C."/>
            <person name="Zhao X.W."/>
            <person name="Wei L."/>
        </authorList>
    </citation>
    <scope>NUCLEOTIDE SEQUENCE [LARGE SCALE GENOMIC DNA]</scope>
    <source>
        <tissue evidence="1">Nenye</tissue>
    </source>
</reference>
<accession>A0ABD2YDV2</accession>
<organism evidence="1 2">
    <name type="scientific">Cinchona calisaya</name>
    <dbReference type="NCBI Taxonomy" id="153742"/>
    <lineage>
        <taxon>Eukaryota</taxon>
        <taxon>Viridiplantae</taxon>
        <taxon>Streptophyta</taxon>
        <taxon>Embryophyta</taxon>
        <taxon>Tracheophyta</taxon>
        <taxon>Spermatophyta</taxon>
        <taxon>Magnoliopsida</taxon>
        <taxon>eudicotyledons</taxon>
        <taxon>Gunneridae</taxon>
        <taxon>Pentapetalae</taxon>
        <taxon>asterids</taxon>
        <taxon>lamiids</taxon>
        <taxon>Gentianales</taxon>
        <taxon>Rubiaceae</taxon>
        <taxon>Cinchonoideae</taxon>
        <taxon>Cinchoneae</taxon>
        <taxon>Cinchona</taxon>
    </lineage>
</organism>